<evidence type="ECO:0000259" key="9">
    <source>
        <dbReference type="Pfam" id="PF13807"/>
    </source>
</evidence>
<dbReference type="PANTHER" id="PTHR32309:SF13">
    <property type="entry name" value="FERRIC ENTEROBACTIN TRANSPORT PROTEIN FEPE"/>
    <property type="match status" value="1"/>
</dbReference>
<sequence>MQTDSFDLQELFQYVLREARAAWRYRWRALILAWCVMVAGALLVFSLPNKYESSAQVYADTDALTNPLLRGVAMQPDVRARLQVVTHTLLSRPNLETVADKTGLSVRASTPAERDELLLKLGNTVRIKDAGTTNLYNITYSDHDREMSQKVVQAFVQILMNDTVGANTAATATAQKFLEQQVQDYGKRLSEAETKLADFQKANLGYIPSQGGSTYFTRLQAAETQLQNLQAQYDTAAAGRATTQQQMRAMAMGSASAGIDPRTQEIDSQIATYQQKLSTLLLSYTEAYPDVAATRRMIAQLKAQRAELKKNAGGESMMGVVSDNPVYQEMQKSMYTTQVNLQTLATQIALQKQQIAELKGAADKITDVQATLQQLTRNYDVTKKQYDQLLERLNTAQLSQDATQSGNNLKFRVISPPLVPLLPSGPHRGLLLVLVFGFAVAVGLGFAYLLHKVTPVFVTPADLQDFGDYPVLGSLGLIVSPSRRRERRREAIGFLAGASMLPMILLLAFAFDGNLARLVQHFFVMGVA</sequence>
<evidence type="ECO:0000256" key="5">
    <source>
        <dbReference type="ARBA" id="ARBA00023136"/>
    </source>
</evidence>
<accession>A0ABN0UJD8</accession>
<feature type="coiled-coil region" evidence="6">
    <location>
        <begin position="175"/>
        <end position="239"/>
    </location>
</feature>
<protein>
    <submittedName>
        <fullName evidence="10">Wzz/FepE/Etk N-terminal domain-containing protein</fullName>
    </submittedName>
</protein>
<dbReference type="EMBL" id="BAAAFO010000003">
    <property type="protein sequence ID" value="GAA0252615.1"/>
    <property type="molecule type" value="Genomic_DNA"/>
</dbReference>
<reference evidence="10 11" key="1">
    <citation type="journal article" date="2019" name="Int. J. Syst. Evol. Microbiol.">
        <title>The Global Catalogue of Microorganisms (GCM) 10K type strain sequencing project: providing services to taxonomists for standard genome sequencing and annotation.</title>
        <authorList>
            <consortium name="The Broad Institute Genomics Platform"/>
            <consortium name="The Broad Institute Genome Sequencing Center for Infectious Disease"/>
            <person name="Wu L."/>
            <person name="Ma J."/>
        </authorList>
    </citation>
    <scope>NUCLEOTIDE SEQUENCE [LARGE SCALE GENOMIC DNA]</scope>
    <source>
        <strain evidence="10 11">JCM 16242</strain>
    </source>
</reference>
<name>A0ABN0UJD8_9GAMM</name>
<dbReference type="InterPro" id="IPR032807">
    <property type="entry name" value="GNVR"/>
</dbReference>
<dbReference type="InterPro" id="IPR003856">
    <property type="entry name" value="LPS_length_determ_N"/>
</dbReference>
<dbReference type="Pfam" id="PF02706">
    <property type="entry name" value="Wzz"/>
    <property type="match status" value="1"/>
</dbReference>
<proteinExistence type="predicted"/>
<feature type="coiled-coil region" evidence="6">
    <location>
        <begin position="341"/>
        <end position="392"/>
    </location>
</feature>
<evidence type="ECO:0000256" key="3">
    <source>
        <dbReference type="ARBA" id="ARBA00022692"/>
    </source>
</evidence>
<dbReference type="Proteomes" id="UP001500657">
    <property type="component" value="Unassembled WGS sequence"/>
</dbReference>
<dbReference type="PANTHER" id="PTHR32309">
    <property type="entry name" value="TYROSINE-PROTEIN KINASE"/>
    <property type="match status" value="1"/>
</dbReference>
<dbReference type="InterPro" id="IPR014345">
    <property type="entry name" value="XrtA_polysacc_chain"/>
</dbReference>
<evidence type="ECO:0000256" key="7">
    <source>
        <dbReference type="SAM" id="Phobius"/>
    </source>
</evidence>
<keyword evidence="3 7" id="KW-0812">Transmembrane</keyword>
<feature type="domain" description="Polysaccharide chain length determinant N-terminal" evidence="8">
    <location>
        <begin position="5"/>
        <end position="101"/>
    </location>
</feature>
<feature type="transmembrane region" description="Helical" evidence="7">
    <location>
        <begin position="27"/>
        <end position="47"/>
    </location>
</feature>
<evidence type="ECO:0000256" key="1">
    <source>
        <dbReference type="ARBA" id="ARBA00004651"/>
    </source>
</evidence>
<organism evidence="10 11">
    <name type="scientific">Rhodanobacter caeni</name>
    <dbReference type="NCBI Taxonomy" id="657654"/>
    <lineage>
        <taxon>Bacteria</taxon>
        <taxon>Pseudomonadati</taxon>
        <taxon>Pseudomonadota</taxon>
        <taxon>Gammaproteobacteria</taxon>
        <taxon>Lysobacterales</taxon>
        <taxon>Rhodanobacteraceae</taxon>
        <taxon>Rhodanobacter</taxon>
    </lineage>
</organism>
<dbReference type="RefSeq" id="WP_343882296.1">
    <property type="nucleotide sequence ID" value="NZ_BAAAFO010000003.1"/>
</dbReference>
<evidence type="ECO:0000259" key="8">
    <source>
        <dbReference type="Pfam" id="PF02706"/>
    </source>
</evidence>
<evidence type="ECO:0000256" key="2">
    <source>
        <dbReference type="ARBA" id="ARBA00022475"/>
    </source>
</evidence>
<evidence type="ECO:0000313" key="11">
    <source>
        <dbReference type="Proteomes" id="UP001500657"/>
    </source>
</evidence>
<comment type="subcellular location">
    <subcellularLocation>
        <location evidence="1">Cell membrane</location>
        <topology evidence="1">Multi-pass membrane protein</topology>
    </subcellularLocation>
</comment>
<dbReference type="NCBIfam" id="TIGR03007">
    <property type="entry name" value="pepcterm_ChnLen"/>
    <property type="match status" value="1"/>
</dbReference>
<keyword evidence="4 7" id="KW-1133">Transmembrane helix</keyword>
<dbReference type="Pfam" id="PF13807">
    <property type="entry name" value="GNVR"/>
    <property type="match status" value="1"/>
</dbReference>
<feature type="domain" description="Tyrosine-protein kinase G-rich" evidence="9">
    <location>
        <begin position="369"/>
        <end position="449"/>
    </location>
</feature>
<comment type="caution">
    <text evidence="10">The sequence shown here is derived from an EMBL/GenBank/DDBJ whole genome shotgun (WGS) entry which is preliminary data.</text>
</comment>
<feature type="transmembrane region" description="Helical" evidence="7">
    <location>
        <begin position="429"/>
        <end position="450"/>
    </location>
</feature>
<gene>
    <name evidence="10" type="ORF">GCM10009126_17390</name>
</gene>
<evidence type="ECO:0000256" key="4">
    <source>
        <dbReference type="ARBA" id="ARBA00022989"/>
    </source>
</evidence>
<keyword evidence="6" id="KW-0175">Coiled coil</keyword>
<keyword evidence="2" id="KW-1003">Cell membrane</keyword>
<dbReference type="InterPro" id="IPR050445">
    <property type="entry name" value="Bact_polysacc_biosynth/exp"/>
</dbReference>
<evidence type="ECO:0000256" key="6">
    <source>
        <dbReference type="SAM" id="Coils"/>
    </source>
</evidence>
<evidence type="ECO:0000313" key="10">
    <source>
        <dbReference type="EMBL" id="GAA0252615.1"/>
    </source>
</evidence>
<keyword evidence="11" id="KW-1185">Reference proteome</keyword>
<keyword evidence="5 7" id="KW-0472">Membrane</keyword>
<feature type="transmembrane region" description="Helical" evidence="7">
    <location>
        <begin position="491"/>
        <end position="511"/>
    </location>
</feature>